<protein>
    <submittedName>
        <fullName evidence="2">Uncharacterized protein</fullName>
    </submittedName>
</protein>
<dbReference type="Gene3D" id="3.40.50.1000">
    <property type="entry name" value="HAD superfamily/HAD-like"/>
    <property type="match status" value="1"/>
</dbReference>
<reference evidence="2" key="1">
    <citation type="submission" date="2023-05" db="EMBL/GenBank/DDBJ databases">
        <title>Nepenthes gracilis genome sequencing.</title>
        <authorList>
            <person name="Fukushima K."/>
        </authorList>
    </citation>
    <scope>NUCLEOTIDE SEQUENCE</scope>
    <source>
        <strain evidence="2">SING2019-196</strain>
    </source>
</reference>
<evidence type="ECO:0000313" key="2">
    <source>
        <dbReference type="EMBL" id="GMH01993.1"/>
    </source>
</evidence>
<accession>A0AAD3XE90</accession>
<dbReference type="EMBL" id="BSYO01000003">
    <property type="protein sequence ID" value="GMH01993.1"/>
    <property type="molecule type" value="Genomic_DNA"/>
</dbReference>
<keyword evidence="3" id="KW-1185">Reference proteome</keyword>
<dbReference type="InterPro" id="IPR023214">
    <property type="entry name" value="HAD_sf"/>
</dbReference>
<evidence type="ECO:0000313" key="3">
    <source>
        <dbReference type="Proteomes" id="UP001279734"/>
    </source>
</evidence>
<dbReference type="SUPFAM" id="SSF56784">
    <property type="entry name" value="HAD-like"/>
    <property type="match status" value="1"/>
</dbReference>
<dbReference type="GO" id="GO:0140326">
    <property type="term" value="F:ATPase-coupled intramembrane lipid transporter activity"/>
    <property type="evidence" value="ECO:0007669"/>
    <property type="project" value="TreeGrafter"/>
</dbReference>
<evidence type="ECO:0000256" key="1">
    <source>
        <dbReference type="SAM" id="SignalP"/>
    </source>
</evidence>
<dbReference type="Proteomes" id="UP001279734">
    <property type="component" value="Unassembled WGS sequence"/>
</dbReference>
<keyword evidence="1" id="KW-0732">Signal</keyword>
<dbReference type="GO" id="GO:0005886">
    <property type="term" value="C:plasma membrane"/>
    <property type="evidence" value="ECO:0007669"/>
    <property type="project" value="TreeGrafter"/>
</dbReference>
<proteinExistence type="predicted"/>
<dbReference type="AlphaFoldDB" id="A0AAD3XE90"/>
<comment type="caution">
    <text evidence="2">The sequence shown here is derived from an EMBL/GenBank/DDBJ whole genome shotgun (WGS) entry which is preliminary data.</text>
</comment>
<organism evidence="2 3">
    <name type="scientific">Nepenthes gracilis</name>
    <name type="common">Slender pitcher plant</name>
    <dbReference type="NCBI Taxonomy" id="150966"/>
    <lineage>
        <taxon>Eukaryota</taxon>
        <taxon>Viridiplantae</taxon>
        <taxon>Streptophyta</taxon>
        <taxon>Embryophyta</taxon>
        <taxon>Tracheophyta</taxon>
        <taxon>Spermatophyta</taxon>
        <taxon>Magnoliopsida</taxon>
        <taxon>eudicotyledons</taxon>
        <taxon>Gunneridae</taxon>
        <taxon>Pentapetalae</taxon>
        <taxon>Caryophyllales</taxon>
        <taxon>Nepenthaceae</taxon>
        <taxon>Nepenthes</taxon>
    </lineage>
</organism>
<feature type="chain" id="PRO_5041906597" evidence="1">
    <location>
        <begin position="19"/>
        <end position="143"/>
    </location>
</feature>
<feature type="signal peptide" evidence="1">
    <location>
        <begin position="1"/>
        <end position="18"/>
    </location>
</feature>
<sequence length="143" mass="15763">MLESVVVLLQFAFSGAEAVEDTLQNRVSQCIDKLAHVVIKMGVLTGDKMETTINIGFACNLLRKGMKQVSIILDSPDIKRLEKIGDKDVISSAANVVWPFADLRLVHQLDATVQSRDECDSAFPDAILASVNEYYRPLYGSAF</sequence>
<name>A0AAD3XE90_NEPGR</name>
<dbReference type="InterPro" id="IPR036412">
    <property type="entry name" value="HAD-like_sf"/>
</dbReference>
<dbReference type="PANTHER" id="PTHR24092">
    <property type="entry name" value="PROBABLE PHOSPHOLIPID-TRANSPORTING ATPASE"/>
    <property type="match status" value="1"/>
</dbReference>
<gene>
    <name evidence="2" type="ORF">Nepgr_003832</name>
</gene>
<dbReference type="GO" id="GO:0045332">
    <property type="term" value="P:phospholipid translocation"/>
    <property type="evidence" value="ECO:0007669"/>
    <property type="project" value="TreeGrafter"/>
</dbReference>